<evidence type="ECO:0000313" key="3">
    <source>
        <dbReference type="Proteomes" id="UP001595772"/>
    </source>
</evidence>
<proteinExistence type="predicted"/>
<dbReference type="RefSeq" id="WP_379497088.1">
    <property type="nucleotide sequence ID" value="NZ_JBHSAO010000008.1"/>
</dbReference>
<name>A0ABV8GY62_9BACI</name>
<sequence length="132" mass="15936">METLPNWFWILYYIIIFLTLVSGIINWVRQIYSPLAAVTIILSLLLPLVGFLYSIGRPEGVNEYEYVLAQFQTRNLWSVFIIFVHIYFILWWFLFLNAWQYLKKLTPYKDMLIEKIKNLKKTKYNQNEEGDL</sequence>
<dbReference type="Proteomes" id="UP001595772">
    <property type="component" value="Unassembled WGS sequence"/>
</dbReference>
<organism evidence="2 3">
    <name type="scientific">Oceanobacillus longus</name>
    <dbReference type="NCBI Taxonomy" id="930120"/>
    <lineage>
        <taxon>Bacteria</taxon>
        <taxon>Bacillati</taxon>
        <taxon>Bacillota</taxon>
        <taxon>Bacilli</taxon>
        <taxon>Bacillales</taxon>
        <taxon>Bacillaceae</taxon>
        <taxon>Oceanobacillus</taxon>
    </lineage>
</organism>
<comment type="caution">
    <text evidence="2">The sequence shown here is derived from an EMBL/GenBank/DDBJ whole genome shotgun (WGS) entry which is preliminary data.</text>
</comment>
<keyword evidence="1" id="KW-0812">Transmembrane</keyword>
<feature type="transmembrane region" description="Helical" evidence="1">
    <location>
        <begin position="76"/>
        <end position="99"/>
    </location>
</feature>
<accession>A0ABV8GY62</accession>
<dbReference type="EMBL" id="JBHSAO010000008">
    <property type="protein sequence ID" value="MFC4024600.1"/>
    <property type="molecule type" value="Genomic_DNA"/>
</dbReference>
<feature type="transmembrane region" description="Helical" evidence="1">
    <location>
        <begin position="6"/>
        <end position="28"/>
    </location>
</feature>
<keyword evidence="1" id="KW-1133">Transmembrane helix</keyword>
<gene>
    <name evidence="2" type="ORF">ACFOUV_12415</name>
</gene>
<protein>
    <recommendedName>
        <fullName evidence="4">MFS transporter</fullName>
    </recommendedName>
</protein>
<evidence type="ECO:0008006" key="4">
    <source>
        <dbReference type="Google" id="ProtNLM"/>
    </source>
</evidence>
<keyword evidence="1" id="KW-0472">Membrane</keyword>
<evidence type="ECO:0000256" key="1">
    <source>
        <dbReference type="SAM" id="Phobius"/>
    </source>
</evidence>
<keyword evidence="3" id="KW-1185">Reference proteome</keyword>
<evidence type="ECO:0000313" key="2">
    <source>
        <dbReference type="EMBL" id="MFC4024600.1"/>
    </source>
</evidence>
<reference evidence="3" key="1">
    <citation type="journal article" date="2019" name="Int. J. Syst. Evol. Microbiol.">
        <title>The Global Catalogue of Microorganisms (GCM) 10K type strain sequencing project: providing services to taxonomists for standard genome sequencing and annotation.</title>
        <authorList>
            <consortium name="The Broad Institute Genomics Platform"/>
            <consortium name="The Broad Institute Genome Sequencing Center for Infectious Disease"/>
            <person name="Wu L."/>
            <person name="Ma J."/>
        </authorList>
    </citation>
    <scope>NUCLEOTIDE SEQUENCE [LARGE SCALE GENOMIC DNA]</scope>
    <source>
        <strain evidence="3">IBRC-M 10703</strain>
    </source>
</reference>
<feature type="transmembrane region" description="Helical" evidence="1">
    <location>
        <begin position="35"/>
        <end position="56"/>
    </location>
</feature>